<dbReference type="CDD" id="cd04301">
    <property type="entry name" value="NAT_SF"/>
    <property type="match status" value="1"/>
</dbReference>
<dbReference type="PROSITE" id="PS51186">
    <property type="entry name" value="GNAT"/>
    <property type="match status" value="1"/>
</dbReference>
<protein>
    <submittedName>
        <fullName evidence="2">GNAT family N-acetyltransferase</fullName>
    </submittedName>
</protein>
<dbReference type="SUPFAM" id="SSF55729">
    <property type="entry name" value="Acyl-CoA N-acyltransferases (Nat)"/>
    <property type="match status" value="1"/>
</dbReference>
<dbReference type="Pfam" id="PF13508">
    <property type="entry name" value="Acetyltransf_7"/>
    <property type="match status" value="1"/>
</dbReference>
<reference evidence="2 3" key="1">
    <citation type="submission" date="2020-03" db="EMBL/GenBank/DDBJ databases">
        <title>Bradyrhizobium diversity isolated from nodules of Muelleranthus trifoliolatus.</title>
        <authorList>
            <person name="Klepa M."/>
            <person name="Helene L."/>
            <person name="Hungria M."/>
        </authorList>
    </citation>
    <scope>NUCLEOTIDE SEQUENCE [LARGE SCALE GENOMIC DNA]</scope>
    <source>
        <strain evidence="2 3">WSM 1744</strain>
    </source>
</reference>
<evidence type="ECO:0000313" key="3">
    <source>
        <dbReference type="Proteomes" id="UP000528734"/>
    </source>
</evidence>
<organism evidence="2 3">
    <name type="scientific">Bradyrhizobium archetypum</name>
    <dbReference type="NCBI Taxonomy" id="2721160"/>
    <lineage>
        <taxon>Bacteria</taxon>
        <taxon>Pseudomonadati</taxon>
        <taxon>Pseudomonadota</taxon>
        <taxon>Alphaproteobacteria</taxon>
        <taxon>Hyphomicrobiales</taxon>
        <taxon>Nitrobacteraceae</taxon>
        <taxon>Bradyrhizobium</taxon>
    </lineage>
</organism>
<feature type="domain" description="N-acetyltransferase" evidence="1">
    <location>
        <begin position="1"/>
        <end position="112"/>
    </location>
</feature>
<dbReference type="EMBL" id="JAAVLW010000001">
    <property type="protein sequence ID" value="NOJ44699.1"/>
    <property type="molecule type" value="Genomic_DNA"/>
</dbReference>
<comment type="caution">
    <text evidence="2">The sequence shown here is derived from an EMBL/GenBank/DDBJ whole genome shotgun (WGS) entry which is preliminary data.</text>
</comment>
<gene>
    <name evidence="2" type="ORF">HCN50_00165</name>
</gene>
<evidence type="ECO:0000313" key="2">
    <source>
        <dbReference type="EMBL" id="NOJ44699.1"/>
    </source>
</evidence>
<dbReference type="GO" id="GO:0016747">
    <property type="term" value="F:acyltransferase activity, transferring groups other than amino-acyl groups"/>
    <property type="evidence" value="ECO:0007669"/>
    <property type="project" value="InterPro"/>
</dbReference>
<dbReference type="Gene3D" id="3.40.630.30">
    <property type="match status" value="1"/>
</dbReference>
<sequence length="112" mass="12330">MAMDSRLGFALIMENVPAAEVIGIAVVSQVSAVRASGHYGILQELWVDPRYRSAQHGRGLLAAVDREARARGWPMIEVSLPLAGRPGAERLVAFYESMGFTPAGQRRRRRLL</sequence>
<dbReference type="AlphaFoldDB" id="A0A7Y4LZU7"/>
<proteinExistence type="predicted"/>
<name>A0A7Y4LZU7_9BRAD</name>
<keyword evidence="2" id="KW-0808">Transferase</keyword>
<accession>A0A7Y4LZU7</accession>
<dbReference type="InterPro" id="IPR000182">
    <property type="entry name" value="GNAT_dom"/>
</dbReference>
<evidence type="ECO:0000259" key="1">
    <source>
        <dbReference type="PROSITE" id="PS51186"/>
    </source>
</evidence>
<keyword evidence="3" id="KW-1185">Reference proteome</keyword>
<dbReference type="Proteomes" id="UP000528734">
    <property type="component" value="Unassembled WGS sequence"/>
</dbReference>
<dbReference type="InterPro" id="IPR016181">
    <property type="entry name" value="Acyl_CoA_acyltransferase"/>
</dbReference>